<dbReference type="HOGENOM" id="CLU_052077_0_0_1"/>
<dbReference type="Pfam" id="PF17043">
    <property type="entry name" value="MAT1-1-2"/>
    <property type="match status" value="1"/>
</dbReference>
<proteinExistence type="predicted"/>
<organism evidence="1 2">
    <name type="scientific">Metarhizium robertsii (strain ARSEF 23 / ATCC MYA-3075)</name>
    <name type="common">Metarhizium anisopliae (strain ARSEF 23)</name>
    <dbReference type="NCBI Taxonomy" id="655844"/>
    <lineage>
        <taxon>Eukaryota</taxon>
        <taxon>Fungi</taxon>
        <taxon>Dikarya</taxon>
        <taxon>Ascomycota</taxon>
        <taxon>Pezizomycotina</taxon>
        <taxon>Sordariomycetes</taxon>
        <taxon>Hypocreomycetidae</taxon>
        <taxon>Hypocreales</taxon>
        <taxon>Clavicipitaceae</taxon>
        <taxon>Metarhizium</taxon>
    </lineage>
</organism>
<gene>
    <name evidence="1" type="ORF">MAA_10963</name>
</gene>
<comment type="caution">
    <text evidence="1">The sequence shown here is derived from an EMBL/GenBank/DDBJ whole genome shotgun (WGS) entry which is preliminary data.</text>
</comment>
<reference evidence="1 2" key="2">
    <citation type="journal article" date="2014" name="Proc. Natl. Acad. Sci. U.S.A.">
        <title>Trajectory and genomic determinants of fungal-pathogen speciation and host adaptation.</title>
        <authorList>
            <person name="Hu X."/>
            <person name="Xiao G."/>
            <person name="Zheng P."/>
            <person name="Shang Y."/>
            <person name="Su Y."/>
            <person name="Zhang X."/>
            <person name="Liu X."/>
            <person name="Zhan S."/>
            <person name="St Leger R.J."/>
            <person name="Wang C."/>
        </authorList>
    </citation>
    <scope>GENOME REANNOTATION</scope>
    <source>
        <strain evidence="2">ARSEF 23 / ATCC MYA-3075</strain>
    </source>
</reference>
<name>A0A0B2XIX3_METRA</name>
<sequence length="321" mass="36074">MESICQFSPLWRRSELVSKPQRAIEELRLQSLKLFLNRHRSQEVRNLTLNGTPFQSPSQGNEILQRIRDISMVLRTSPIGIVEATLRVWYASSVPVFTRDPQDGLPLDSAMRDTSNGVSTLTWSRSYSTEQHEVGNLGLMAMLMTSENWLPPKHPNLKAASLVSSAVTTILFASYLICPQVLRSPGSLSTTMGQTDEALALFIKASYQVACENFDKFDSPPGSEFGATPDEVKLSHNGNRFLTKIGCNTWSEPAYWHPCRKVPGSNWNKFIRNSSRPIFPTTSPLRNELVVVLPSTLFGLAQPWAVYYNMLRVRFSLVSSF</sequence>
<dbReference type="KEGG" id="maj:MAA_10963"/>
<dbReference type="AlphaFoldDB" id="A0A0B2XIX3"/>
<evidence type="ECO:0000313" key="1">
    <source>
        <dbReference type="EMBL" id="KHO11447.1"/>
    </source>
</evidence>
<dbReference type="EMBL" id="ADNJ02000003">
    <property type="protein sequence ID" value="KHO11447.1"/>
    <property type="molecule type" value="Genomic_DNA"/>
</dbReference>
<dbReference type="Proteomes" id="UP000002498">
    <property type="component" value="Unassembled WGS sequence"/>
</dbReference>
<dbReference type="GeneID" id="23632411"/>
<dbReference type="OrthoDB" id="5148912at2759"/>
<dbReference type="InterPro" id="IPR031472">
    <property type="entry name" value="MAT1-1-2/MatA-2/Smr1"/>
</dbReference>
<evidence type="ECO:0000313" key="2">
    <source>
        <dbReference type="Proteomes" id="UP000002498"/>
    </source>
</evidence>
<reference evidence="1 2" key="1">
    <citation type="journal article" date="2011" name="PLoS Genet.">
        <title>Genome sequencing and comparative transcriptomics of the model entomopathogenic fungi Metarhizium anisopliae and M. acridum.</title>
        <authorList>
            <person name="Gao Q."/>
            <person name="Jin K."/>
            <person name="Ying S.H."/>
            <person name="Zhang Y."/>
            <person name="Xiao G."/>
            <person name="Shang Y."/>
            <person name="Duan Z."/>
            <person name="Hu X."/>
            <person name="Xie X.Q."/>
            <person name="Zhou G."/>
            <person name="Peng G."/>
            <person name="Luo Z."/>
            <person name="Huang W."/>
            <person name="Wang B."/>
            <person name="Fang W."/>
            <person name="Wang S."/>
            <person name="Zhong Y."/>
            <person name="Ma L.J."/>
            <person name="St Leger R.J."/>
            <person name="Zhao G.P."/>
            <person name="Pei Y."/>
            <person name="Feng M.G."/>
            <person name="Xia Y."/>
            <person name="Wang C."/>
        </authorList>
    </citation>
    <scope>NUCLEOTIDE SEQUENCE [LARGE SCALE GENOMIC DNA]</scope>
    <source>
        <strain evidence="2">ARSEF 23 / ATCC MYA-3075</strain>
    </source>
</reference>
<protein>
    <submittedName>
        <fullName evidence="1">Mating-type MAT1-1-2</fullName>
    </submittedName>
</protein>
<accession>A0A0B2XIX3</accession>
<dbReference type="RefSeq" id="XP_011411210.1">
    <property type="nucleotide sequence ID" value="XM_011412908.1"/>
</dbReference>
<keyword evidence="2" id="KW-1185">Reference proteome</keyword>